<keyword evidence="2" id="KW-1185">Reference proteome</keyword>
<dbReference type="PANTHER" id="PTHR12773:SF0">
    <property type="entry name" value="MULTIFUNCTIONAL METHYLTRANSFERASE SUBUNIT TRM112-LIKE PROTEIN"/>
    <property type="match status" value="1"/>
</dbReference>
<reference evidence="1" key="1">
    <citation type="submission" date="2023-01" db="EMBL/GenBank/DDBJ databases">
        <title>The chitinases involved in constricting ring structure development in the nematode-trapping fungus Drechslerella dactyloides.</title>
        <authorList>
            <person name="Wang R."/>
            <person name="Zhang L."/>
            <person name="Tang P."/>
            <person name="Li S."/>
            <person name="Liang L."/>
        </authorList>
    </citation>
    <scope>NUCLEOTIDE SEQUENCE</scope>
    <source>
        <strain evidence="1">YMF1.00031</strain>
    </source>
</reference>
<dbReference type="Gene3D" id="2.20.25.10">
    <property type="match status" value="1"/>
</dbReference>
<dbReference type="GO" id="GO:0046982">
    <property type="term" value="F:protein heterodimerization activity"/>
    <property type="evidence" value="ECO:0007669"/>
    <property type="project" value="InterPro"/>
</dbReference>
<dbReference type="InterPro" id="IPR039127">
    <property type="entry name" value="Trm112"/>
</dbReference>
<dbReference type="EMBL" id="JAQGDS010000006">
    <property type="protein sequence ID" value="KAJ6259906.1"/>
    <property type="molecule type" value="Genomic_DNA"/>
</dbReference>
<evidence type="ECO:0000313" key="1">
    <source>
        <dbReference type="EMBL" id="KAJ6259906.1"/>
    </source>
</evidence>
<comment type="caution">
    <text evidence="1">The sequence shown here is derived from an EMBL/GenBank/DDBJ whole genome shotgun (WGS) entry which is preliminary data.</text>
</comment>
<dbReference type="AlphaFoldDB" id="A0AAD6J0I9"/>
<dbReference type="Proteomes" id="UP001221413">
    <property type="component" value="Unassembled WGS sequence"/>
</dbReference>
<dbReference type="PANTHER" id="PTHR12773">
    <property type="entry name" value="UPF0315 PROTEIN-RELATED"/>
    <property type="match status" value="1"/>
</dbReference>
<gene>
    <name evidence="1" type="ORF">Dda_5550</name>
</gene>
<sequence>MQTNFLSCAVKTCKSSPAAFPLHFRDATLASTNVPYNPLLLTNLLPRLDWPALVTSSKELGFTLPDSKPSFPQLSRGDDGAVNVGTLKEEEETALRTLHRVLMETEVVEGKMVCGSCGFEYGIHQSVGNFLLPSHLGVYLHVVVFSRGLGMGDANHGSV</sequence>
<organism evidence="1 2">
    <name type="scientific">Drechslerella dactyloides</name>
    <name type="common">Nematode-trapping fungus</name>
    <name type="synonym">Arthrobotrys dactyloides</name>
    <dbReference type="NCBI Taxonomy" id="74499"/>
    <lineage>
        <taxon>Eukaryota</taxon>
        <taxon>Fungi</taxon>
        <taxon>Dikarya</taxon>
        <taxon>Ascomycota</taxon>
        <taxon>Pezizomycotina</taxon>
        <taxon>Orbiliomycetes</taxon>
        <taxon>Orbiliales</taxon>
        <taxon>Orbiliaceae</taxon>
        <taxon>Drechslerella</taxon>
    </lineage>
</organism>
<proteinExistence type="predicted"/>
<protein>
    <recommendedName>
        <fullName evidence="3">Trm112p-domain-containing protein</fullName>
    </recommendedName>
</protein>
<accession>A0AAD6J0I9</accession>
<evidence type="ECO:0008006" key="3">
    <source>
        <dbReference type="Google" id="ProtNLM"/>
    </source>
</evidence>
<dbReference type="GO" id="GO:0070476">
    <property type="term" value="P:rRNA (guanine-N7)-methylation"/>
    <property type="evidence" value="ECO:0007669"/>
    <property type="project" value="TreeGrafter"/>
</dbReference>
<dbReference type="GO" id="GO:0030488">
    <property type="term" value="P:tRNA methylation"/>
    <property type="evidence" value="ECO:0007669"/>
    <property type="project" value="TreeGrafter"/>
</dbReference>
<evidence type="ECO:0000313" key="2">
    <source>
        <dbReference type="Proteomes" id="UP001221413"/>
    </source>
</evidence>
<name>A0AAD6J0I9_DREDA</name>